<proteinExistence type="predicted"/>
<dbReference type="RefSeq" id="WP_141612297.1">
    <property type="nucleotide sequence ID" value="NZ_VIGC02000042.1"/>
</dbReference>
<sequence length="134" mass="14091">MNDEPFDPYPVDDRVADLEPTVPMALWELEEELAPAPSLLVVLGSALAGIAGGVLSLYVVYGLFRWPIELSVGAATFALLMALLISGVILSALVDSRALAANLLFSCSLVVAVLLFFTCCILAGALAAVLLLAW</sequence>
<organism evidence="2 3">
    <name type="scientific">Litorilinea aerophila</name>
    <dbReference type="NCBI Taxonomy" id="1204385"/>
    <lineage>
        <taxon>Bacteria</taxon>
        <taxon>Bacillati</taxon>
        <taxon>Chloroflexota</taxon>
        <taxon>Caldilineae</taxon>
        <taxon>Caldilineales</taxon>
        <taxon>Caldilineaceae</taxon>
        <taxon>Litorilinea</taxon>
    </lineage>
</organism>
<feature type="transmembrane region" description="Helical" evidence="1">
    <location>
        <begin position="100"/>
        <end position="133"/>
    </location>
</feature>
<comment type="caution">
    <text evidence="2">The sequence shown here is derived from an EMBL/GenBank/DDBJ whole genome shotgun (WGS) entry which is preliminary data.</text>
</comment>
<name>A0A540V9D3_9CHLR</name>
<keyword evidence="1" id="KW-0812">Transmembrane</keyword>
<evidence type="ECO:0000313" key="3">
    <source>
        <dbReference type="Proteomes" id="UP000317371"/>
    </source>
</evidence>
<keyword evidence="3" id="KW-1185">Reference proteome</keyword>
<evidence type="ECO:0000256" key="1">
    <source>
        <dbReference type="SAM" id="Phobius"/>
    </source>
</evidence>
<reference evidence="2 3" key="1">
    <citation type="submission" date="2019-06" db="EMBL/GenBank/DDBJ databases">
        <title>Genome sequence of Litorilinea aerophila BAA-2444.</title>
        <authorList>
            <person name="Maclea K.S."/>
            <person name="Maurais E.G."/>
            <person name="Iannazzi L.C."/>
        </authorList>
    </citation>
    <scope>NUCLEOTIDE SEQUENCE [LARGE SCALE GENOMIC DNA]</scope>
    <source>
        <strain evidence="2 3">ATCC BAA-2444</strain>
    </source>
</reference>
<protein>
    <submittedName>
        <fullName evidence="2">Uncharacterized protein</fullName>
    </submittedName>
</protein>
<dbReference type="EMBL" id="VIGC01000042">
    <property type="protein sequence ID" value="TQE93354.1"/>
    <property type="molecule type" value="Genomic_DNA"/>
</dbReference>
<feature type="transmembrane region" description="Helical" evidence="1">
    <location>
        <begin position="72"/>
        <end position="94"/>
    </location>
</feature>
<feature type="transmembrane region" description="Helical" evidence="1">
    <location>
        <begin position="39"/>
        <end position="60"/>
    </location>
</feature>
<keyword evidence="1" id="KW-0472">Membrane</keyword>
<evidence type="ECO:0000313" key="2">
    <source>
        <dbReference type="EMBL" id="TQE93354.1"/>
    </source>
</evidence>
<dbReference type="InParanoid" id="A0A540V9D3"/>
<dbReference type="AlphaFoldDB" id="A0A540V9D3"/>
<accession>A0A540V9D3</accession>
<keyword evidence="1" id="KW-1133">Transmembrane helix</keyword>
<gene>
    <name evidence="2" type="ORF">FKZ61_21860</name>
</gene>
<dbReference type="Proteomes" id="UP000317371">
    <property type="component" value="Unassembled WGS sequence"/>
</dbReference>